<evidence type="ECO:0000256" key="1">
    <source>
        <dbReference type="ARBA" id="ARBA00007178"/>
    </source>
</evidence>
<dbReference type="Proteomes" id="UP001161247">
    <property type="component" value="Chromosome 5"/>
</dbReference>
<dbReference type="CDD" id="cd02243">
    <property type="entry name" value="cupin_11S_legumin_C"/>
    <property type="match status" value="1"/>
</dbReference>
<dbReference type="SMART" id="SM00835">
    <property type="entry name" value="Cupin_1"/>
    <property type="match status" value="2"/>
</dbReference>
<evidence type="ECO:0000256" key="6">
    <source>
        <dbReference type="SAM" id="MobiDB-lite"/>
    </source>
</evidence>
<dbReference type="SUPFAM" id="SSF51182">
    <property type="entry name" value="RmlC-like cupins"/>
    <property type="match status" value="1"/>
</dbReference>
<dbReference type="InterPro" id="IPR006045">
    <property type="entry name" value="Cupin_1"/>
</dbReference>
<dbReference type="FunFam" id="2.60.120.10:FF:000073">
    <property type="entry name" value="Glycinin G1"/>
    <property type="match status" value="1"/>
</dbReference>
<gene>
    <name evidence="8" type="ORF">OLC1_LOCUS15899</name>
</gene>
<reference evidence="8" key="1">
    <citation type="submission" date="2023-03" db="EMBL/GenBank/DDBJ databases">
        <authorList>
            <person name="Julca I."/>
        </authorList>
    </citation>
    <scope>NUCLEOTIDE SEQUENCE</scope>
</reference>
<dbReference type="Pfam" id="PF00190">
    <property type="entry name" value="Cupin_1"/>
    <property type="match status" value="2"/>
</dbReference>
<feature type="compositionally biased region" description="Low complexity" evidence="6">
    <location>
        <begin position="116"/>
        <end position="148"/>
    </location>
</feature>
<evidence type="ECO:0000259" key="7">
    <source>
        <dbReference type="SMART" id="SM00835"/>
    </source>
</evidence>
<feature type="compositionally biased region" description="Low complexity" evidence="6">
    <location>
        <begin position="281"/>
        <end position="296"/>
    </location>
</feature>
<dbReference type="InterPro" id="IPR022379">
    <property type="entry name" value="11S_seedstore_CS"/>
</dbReference>
<dbReference type="PROSITE" id="PS00305">
    <property type="entry name" value="11S_SEED_STORAGE"/>
    <property type="match status" value="1"/>
</dbReference>
<dbReference type="InterPro" id="IPR050253">
    <property type="entry name" value="Seed_Storage-Functional"/>
</dbReference>
<keyword evidence="4 5" id="KW-1015">Disulfide bond</keyword>
<dbReference type="CDD" id="cd02242">
    <property type="entry name" value="cupin_11S_legumin_N"/>
    <property type="match status" value="1"/>
</dbReference>
<dbReference type="AlphaFoldDB" id="A0AAV1DID9"/>
<feature type="domain" description="Cupin type-1" evidence="7">
    <location>
        <begin position="38"/>
        <end position="253"/>
    </location>
</feature>
<feature type="chain" id="PRO_5043108991" evidence="5">
    <location>
        <begin position="24"/>
        <end position="643"/>
    </location>
</feature>
<sequence length="643" mass="72536">MASRQAIFSVLLSFLCLFHGCVSQQYGEQSQQGQCQFQRMNPLEPSQEIRAEGGLTQFWNHRDQQFQCAGVSLIRHVIQPKGFMLPSYTNVPLLVYTERGRGFFGLMIPGCPETFQSSQSEFGGQQQQQGQRGQQGQQQGQGGQSQSQRFHDRHQRIHNFGQGDILAIPAAAAHWVYNHGDEELVLIVLEDTTNNINQLDTNPRRFFLAGNLPRGQQQQQGQGQQQQGWGNIFKGFDVETLAEAFKVNPETARQLQSENDERGHIIQIREGLQVLRPPIRQEQQQEQQQQYGGQQQDSNGQEETVCTARFRENIDNPSRADIYSPRAGRFTTVNSFTFPILKFFQLSAEKGVLHRNAIFAPHWYVNANGIIYGVRGEARIQIVNHRGQTVFDEQLRQGQVVVVPQNFAVVKQAGNQGFEWVGFNTNDNAMINSIVGRTSTFRGLPVSVLANSLQISEEQALQLKYNRDETLILSPGSSDFTPEITMVSIISQLLFILVCSLSSSQAAVLQHQKLRRPGFVYTRARGKCTPQYWSSRTESWPKMVPQMSTVSNVFGSRAFERYRFDLTLLEATSRNDDDSGNVFAGLVKESTAALLNSYARKGYPYSAWEIKTMVIQALVSKEAASIQAQRFREANLACNQLHL</sequence>
<evidence type="ECO:0000256" key="3">
    <source>
        <dbReference type="ARBA" id="ARBA00023129"/>
    </source>
</evidence>
<feature type="region of interest" description="Disordered" evidence="6">
    <location>
        <begin position="116"/>
        <end position="151"/>
    </location>
</feature>
<evidence type="ECO:0000256" key="2">
    <source>
        <dbReference type="ARBA" id="ARBA00022761"/>
    </source>
</evidence>
<keyword evidence="3 5" id="KW-0708">Seed storage protein</keyword>
<feature type="region of interest" description="Disordered" evidence="6">
    <location>
        <begin position="280"/>
        <end position="303"/>
    </location>
</feature>
<protein>
    <submittedName>
        <fullName evidence="8">OLC1v1007036C1</fullName>
    </submittedName>
</protein>
<feature type="domain" description="Cupin type-1" evidence="7">
    <location>
        <begin position="312"/>
        <end position="461"/>
    </location>
</feature>
<dbReference type="Gene3D" id="2.60.120.10">
    <property type="entry name" value="Jelly Rolls"/>
    <property type="match status" value="2"/>
</dbReference>
<keyword evidence="5" id="KW-0732">Signal</keyword>
<dbReference type="PANTHER" id="PTHR31189">
    <property type="entry name" value="OS03G0336100 PROTEIN-RELATED"/>
    <property type="match status" value="1"/>
</dbReference>
<dbReference type="PANTHER" id="PTHR31189:SF48">
    <property type="entry name" value="LEGUMIN B"/>
    <property type="match status" value="1"/>
</dbReference>
<comment type="similarity">
    <text evidence="1 5">Belongs to the 11S seed storage protein (globulins) family.</text>
</comment>
<evidence type="ECO:0000256" key="4">
    <source>
        <dbReference type="ARBA" id="ARBA00023157"/>
    </source>
</evidence>
<evidence type="ECO:0000313" key="8">
    <source>
        <dbReference type="EMBL" id="CAI9107635.1"/>
    </source>
</evidence>
<comment type="function">
    <text evidence="5">Seed storage protein.</text>
</comment>
<keyword evidence="9" id="KW-1185">Reference proteome</keyword>
<evidence type="ECO:0000313" key="9">
    <source>
        <dbReference type="Proteomes" id="UP001161247"/>
    </source>
</evidence>
<accession>A0AAV1DID9</accession>
<organism evidence="8 9">
    <name type="scientific">Oldenlandia corymbosa var. corymbosa</name>
    <dbReference type="NCBI Taxonomy" id="529605"/>
    <lineage>
        <taxon>Eukaryota</taxon>
        <taxon>Viridiplantae</taxon>
        <taxon>Streptophyta</taxon>
        <taxon>Embryophyta</taxon>
        <taxon>Tracheophyta</taxon>
        <taxon>Spermatophyta</taxon>
        <taxon>Magnoliopsida</taxon>
        <taxon>eudicotyledons</taxon>
        <taxon>Gunneridae</taxon>
        <taxon>Pentapetalae</taxon>
        <taxon>asterids</taxon>
        <taxon>lamiids</taxon>
        <taxon>Gentianales</taxon>
        <taxon>Rubiaceae</taxon>
        <taxon>Rubioideae</taxon>
        <taxon>Spermacoceae</taxon>
        <taxon>Hedyotis-Oldenlandia complex</taxon>
        <taxon>Oldenlandia</taxon>
    </lineage>
</organism>
<evidence type="ECO:0000256" key="5">
    <source>
        <dbReference type="RuleBase" id="RU003681"/>
    </source>
</evidence>
<dbReference type="GO" id="GO:0045735">
    <property type="term" value="F:nutrient reservoir activity"/>
    <property type="evidence" value="ECO:0007669"/>
    <property type="project" value="UniProtKB-KW"/>
</dbReference>
<dbReference type="PRINTS" id="PR00439">
    <property type="entry name" value="11SGLOBULIN"/>
</dbReference>
<dbReference type="InterPro" id="IPR011051">
    <property type="entry name" value="RmlC_Cupin_sf"/>
</dbReference>
<comment type="subunit">
    <text evidence="5">Hexamer; each subunit is composed of an acidic and a basic chain derived from a single precursor and linked by a disulfide bond.</text>
</comment>
<keyword evidence="2 5" id="KW-0758">Storage protein</keyword>
<feature type="signal peptide" evidence="5">
    <location>
        <begin position="1"/>
        <end position="23"/>
    </location>
</feature>
<name>A0AAV1DID9_OLDCO</name>
<dbReference type="EMBL" id="OX459122">
    <property type="protein sequence ID" value="CAI9107635.1"/>
    <property type="molecule type" value="Genomic_DNA"/>
</dbReference>
<dbReference type="InterPro" id="IPR006044">
    <property type="entry name" value="11S_seedstore_pln"/>
</dbReference>
<dbReference type="InterPro" id="IPR014710">
    <property type="entry name" value="RmlC-like_jellyroll"/>
</dbReference>
<proteinExistence type="inferred from homology"/>